<proteinExistence type="predicted"/>
<evidence type="ECO:0000313" key="2">
    <source>
        <dbReference type="EMBL" id="MFC3551721.1"/>
    </source>
</evidence>
<dbReference type="InterPro" id="IPR037026">
    <property type="entry name" value="Vgr_OB-fold_dom_sf"/>
</dbReference>
<keyword evidence="3" id="KW-1185">Reference proteome</keyword>
<dbReference type="InterPro" id="IPR006531">
    <property type="entry name" value="Gp5/Vgr_OB"/>
</dbReference>
<evidence type="ECO:0000259" key="1">
    <source>
        <dbReference type="Pfam" id="PF04717"/>
    </source>
</evidence>
<reference evidence="3" key="1">
    <citation type="journal article" date="2019" name="Int. J. Syst. Evol. Microbiol.">
        <title>The Global Catalogue of Microorganisms (GCM) 10K type strain sequencing project: providing services to taxonomists for standard genome sequencing and annotation.</title>
        <authorList>
            <consortium name="The Broad Institute Genomics Platform"/>
            <consortium name="The Broad Institute Genome Sequencing Center for Infectious Disease"/>
            <person name="Wu L."/>
            <person name="Ma J."/>
        </authorList>
    </citation>
    <scope>NUCLEOTIDE SEQUENCE [LARGE SCALE GENOMIC DNA]</scope>
    <source>
        <strain evidence="3">KCTC 42875</strain>
    </source>
</reference>
<dbReference type="SUPFAM" id="SSF69255">
    <property type="entry name" value="gp5 N-terminal domain-like"/>
    <property type="match status" value="1"/>
</dbReference>
<protein>
    <submittedName>
        <fullName evidence="2">Phage baseplate assembly protein V</fullName>
    </submittedName>
</protein>
<sequence length="177" mass="18085">MPHASKPAPSRHYGKHRGVVIDSIDPMQLGRVLVQVPHVLGAGVARWAMPCVPVAGHQSGVFLLPSVGAPVWIEFEQGDAELPIWVGGYWVDAAELPSSAHAGLAGASGLVLLQTPGQNALTISDQSGPEGGVVLRAQSGATIVINEAGITISNGHGASIVLAGPMVTINEGALTVM</sequence>
<evidence type="ECO:0000313" key="3">
    <source>
        <dbReference type="Proteomes" id="UP001595740"/>
    </source>
</evidence>
<accession>A0ABV7RQ18</accession>
<dbReference type="Gene3D" id="2.40.50.230">
    <property type="entry name" value="Gp5 N-terminal domain"/>
    <property type="match status" value="1"/>
</dbReference>
<feature type="domain" description="Gp5/Type VI secretion system Vgr protein OB-fold" evidence="1">
    <location>
        <begin position="17"/>
        <end position="90"/>
    </location>
</feature>
<dbReference type="RefSeq" id="WP_386759490.1">
    <property type="nucleotide sequence ID" value="NZ_JBHRXK010000005.1"/>
</dbReference>
<comment type="caution">
    <text evidence="2">The sequence shown here is derived from an EMBL/GenBank/DDBJ whole genome shotgun (WGS) entry which is preliminary data.</text>
</comment>
<dbReference type="EMBL" id="JBHRXK010000005">
    <property type="protein sequence ID" value="MFC3551721.1"/>
    <property type="molecule type" value="Genomic_DNA"/>
</dbReference>
<organism evidence="2 3">
    <name type="scientific">Lysobacter cavernae</name>
    <dbReference type="NCBI Taxonomy" id="1685901"/>
    <lineage>
        <taxon>Bacteria</taxon>
        <taxon>Pseudomonadati</taxon>
        <taxon>Pseudomonadota</taxon>
        <taxon>Gammaproteobacteria</taxon>
        <taxon>Lysobacterales</taxon>
        <taxon>Lysobacteraceae</taxon>
        <taxon>Lysobacter</taxon>
    </lineage>
</organism>
<name>A0ABV7RQ18_9GAMM</name>
<dbReference type="Pfam" id="PF04717">
    <property type="entry name" value="Phage_base_V"/>
    <property type="match status" value="1"/>
</dbReference>
<dbReference type="Proteomes" id="UP001595740">
    <property type="component" value="Unassembled WGS sequence"/>
</dbReference>
<gene>
    <name evidence="2" type="ORF">ACFOLC_11945</name>
</gene>